<evidence type="ECO:0000313" key="2">
    <source>
        <dbReference type="Proteomes" id="UP000294933"/>
    </source>
</evidence>
<gene>
    <name evidence="1" type="ORF">BD410DRAFT_313767</name>
</gene>
<name>A0A4Y7Q2C7_9AGAM</name>
<keyword evidence="2" id="KW-1185">Reference proteome</keyword>
<dbReference type="VEuPathDB" id="FungiDB:BD410DRAFT_313767"/>
<protein>
    <submittedName>
        <fullName evidence="1">Uncharacterized protein</fullName>
    </submittedName>
</protein>
<evidence type="ECO:0000313" key="1">
    <source>
        <dbReference type="EMBL" id="TDL21019.1"/>
    </source>
</evidence>
<organism evidence="1 2">
    <name type="scientific">Rickenella mellea</name>
    <dbReference type="NCBI Taxonomy" id="50990"/>
    <lineage>
        <taxon>Eukaryota</taxon>
        <taxon>Fungi</taxon>
        <taxon>Dikarya</taxon>
        <taxon>Basidiomycota</taxon>
        <taxon>Agaricomycotina</taxon>
        <taxon>Agaricomycetes</taxon>
        <taxon>Hymenochaetales</taxon>
        <taxon>Rickenellaceae</taxon>
        <taxon>Rickenella</taxon>
    </lineage>
</organism>
<dbReference type="AlphaFoldDB" id="A0A4Y7Q2C7"/>
<dbReference type="Proteomes" id="UP000294933">
    <property type="component" value="Unassembled WGS sequence"/>
</dbReference>
<proteinExistence type="predicted"/>
<dbReference type="EMBL" id="ML170183">
    <property type="protein sequence ID" value="TDL21019.1"/>
    <property type="molecule type" value="Genomic_DNA"/>
</dbReference>
<sequence length="96" mass="11260">MSETAFRETTITGHTLDIILTGLKKVEACGGNVDRNTWTPCRLPGVWTYVKSRMYVLHWSSSYRRHIMARRFWKGKQNNDIPSFHFPTKLWRISSS</sequence>
<accession>A0A4Y7Q2C7</accession>
<reference evidence="1 2" key="1">
    <citation type="submission" date="2018-06" db="EMBL/GenBank/DDBJ databases">
        <title>A transcriptomic atlas of mushroom development highlights an independent origin of complex multicellularity.</title>
        <authorList>
            <consortium name="DOE Joint Genome Institute"/>
            <person name="Krizsan K."/>
            <person name="Almasi E."/>
            <person name="Merenyi Z."/>
            <person name="Sahu N."/>
            <person name="Viragh M."/>
            <person name="Koszo T."/>
            <person name="Mondo S."/>
            <person name="Kiss B."/>
            <person name="Balint B."/>
            <person name="Kues U."/>
            <person name="Barry K."/>
            <person name="Hegedus J.C."/>
            <person name="Henrissat B."/>
            <person name="Johnson J."/>
            <person name="Lipzen A."/>
            <person name="Ohm R."/>
            <person name="Nagy I."/>
            <person name="Pangilinan J."/>
            <person name="Yan J."/>
            <person name="Xiong Y."/>
            <person name="Grigoriev I.V."/>
            <person name="Hibbett D.S."/>
            <person name="Nagy L.G."/>
        </authorList>
    </citation>
    <scope>NUCLEOTIDE SEQUENCE [LARGE SCALE GENOMIC DNA]</scope>
    <source>
        <strain evidence="1 2">SZMC22713</strain>
    </source>
</reference>